<protein>
    <submittedName>
        <fullName evidence="3">PilZ domain-containing protein</fullName>
    </submittedName>
    <submittedName>
        <fullName evidence="2">Pilus protein PilZ</fullName>
    </submittedName>
</protein>
<dbReference type="InterPro" id="IPR009875">
    <property type="entry name" value="PilZ_domain"/>
</dbReference>
<reference evidence="2" key="3">
    <citation type="submission" date="2022-12" db="EMBL/GenBank/DDBJ databases">
        <authorList>
            <person name="Sun Q."/>
            <person name="Zhou Y."/>
        </authorList>
    </citation>
    <scope>NUCLEOTIDE SEQUENCE</scope>
    <source>
        <strain evidence="2">CGMCC 1.15034</strain>
    </source>
</reference>
<accession>A0A410V3I9</accession>
<dbReference type="Proteomes" id="UP000625079">
    <property type="component" value="Unassembled WGS sequence"/>
</dbReference>
<evidence type="ECO:0000259" key="1">
    <source>
        <dbReference type="Pfam" id="PF07238"/>
    </source>
</evidence>
<feature type="domain" description="PilZ" evidence="1">
    <location>
        <begin position="6"/>
        <end position="91"/>
    </location>
</feature>
<dbReference type="AlphaFoldDB" id="A0A410V3I9"/>
<reference evidence="2" key="1">
    <citation type="journal article" date="2014" name="Int. J. Syst. Evol. Microbiol.">
        <title>Complete genome sequence of Corynebacterium casei LMG S-19264T (=DSM 44701T), isolated from a smear-ripened cheese.</title>
        <authorList>
            <consortium name="US DOE Joint Genome Institute (JGI-PGF)"/>
            <person name="Walter F."/>
            <person name="Albersmeier A."/>
            <person name="Kalinowski J."/>
            <person name="Ruckert C."/>
        </authorList>
    </citation>
    <scope>NUCLEOTIDE SEQUENCE</scope>
    <source>
        <strain evidence="2">CGMCC 1.15034</strain>
    </source>
</reference>
<gene>
    <name evidence="2" type="ORF">GCM10010987_73680</name>
    <name evidence="3" type="ORF">XH86_11640</name>
</gene>
<dbReference type="GO" id="GO:0035438">
    <property type="term" value="F:cyclic-di-GMP binding"/>
    <property type="evidence" value="ECO:0007669"/>
    <property type="project" value="InterPro"/>
</dbReference>
<dbReference type="SUPFAM" id="SSF141371">
    <property type="entry name" value="PilZ domain-like"/>
    <property type="match status" value="1"/>
</dbReference>
<dbReference type="EMBL" id="BMHC01000029">
    <property type="protein sequence ID" value="GGI33297.1"/>
    <property type="molecule type" value="Genomic_DNA"/>
</dbReference>
<sequence length="107" mass="11731">MRGSSRKASRVHFEHKHLVNIVGADGTWRRGCILLDASATGAKLEVEGSTDVLKAQEFFLVLSSTGLAFRRCELVWVNGAQVGVHFLTEKTRKRAVAIKQNNSAPTP</sequence>
<dbReference type="RefSeq" id="WP_128964936.1">
    <property type="nucleotide sequence ID" value="NZ_BMHC01000029.1"/>
</dbReference>
<evidence type="ECO:0000313" key="5">
    <source>
        <dbReference type="Proteomes" id="UP000625079"/>
    </source>
</evidence>
<dbReference type="Pfam" id="PF07238">
    <property type="entry name" value="PilZ"/>
    <property type="match status" value="1"/>
</dbReference>
<proteinExistence type="predicted"/>
<evidence type="ECO:0000313" key="2">
    <source>
        <dbReference type="EMBL" id="GGI33297.1"/>
    </source>
</evidence>
<evidence type="ECO:0000313" key="3">
    <source>
        <dbReference type="EMBL" id="QOZ59316.1"/>
    </source>
</evidence>
<evidence type="ECO:0000313" key="4">
    <source>
        <dbReference type="Proteomes" id="UP000593880"/>
    </source>
</evidence>
<name>A0A410V3I9_9BRAD</name>
<dbReference type="EMBL" id="CP030057">
    <property type="protein sequence ID" value="QOZ59316.1"/>
    <property type="molecule type" value="Genomic_DNA"/>
</dbReference>
<dbReference type="Proteomes" id="UP000593880">
    <property type="component" value="Chromosome"/>
</dbReference>
<organism evidence="2 5">
    <name type="scientific">Bradyrhizobium guangdongense</name>
    <dbReference type="NCBI Taxonomy" id="1325090"/>
    <lineage>
        <taxon>Bacteria</taxon>
        <taxon>Pseudomonadati</taxon>
        <taxon>Pseudomonadota</taxon>
        <taxon>Alphaproteobacteria</taxon>
        <taxon>Hyphomicrobiales</taxon>
        <taxon>Nitrobacteraceae</taxon>
        <taxon>Bradyrhizobium</taxon>
    </lineage>
</organism>
<dbReference type="OrthoDB" id="7960026at2"/>
<reference evidence="3 4" key="2">
    <citation type="submission" date="2018-06" db="EMBL/GenBank/DDBJ databases">
        <title>Comparative genomics of rhizobia nodulating Arachis hypogaea in China.</title>
        <authorList>
            <person name="Li Y."/>
        </authorList>
    </citation>
    <scope>NUCLEOTIDE SEQUENCE [LARGE SCALE GENOMIC DNA]</scope>
    <source>
        <strain evidence="3 4">CCBAU 51658</strain>
    </source>
</reference>
<keyword evidence="4" id="KW-1185">Reference proteome</keyword>